<evidence type="ECO:0000256" key="1">
    <source>
        <dbReference type="SAM" id="MobiDB-lite"/>
    </source>
</evidence>
<feature type="transmembrane region" description="Helical" evidence="2">
    <location>
        <begin position="417"/>
        <end position="437"/>
    </location>
</feature>
<name>A0A538TLJ0_UNCEI</name>
<feature type="transmembrane region" description="Helical" evidence="2">
    <location>
        <begin position="200"/>
        <end position="226"/>
    </location>
</feature>
<dbReference type="EMBL" id="VBOZ01000020">
    <property type="protein sequence ID" value="TMQ64478.1"/>
    <property type="molecule type" value="Genomic_DNA"/>
</dbReference>
<comment type="caution">
    <text evidence="3">The sequence shown here is derived from an EMBL/GenBank/DDBJ whole genome shotgun (WGS) entry which is preliminary data.</text>
</comment>
<feature type="transmembrane region" description="Helical" evidence="2">
    <location>
        <begin position="291"/>
        <end position="313"/>
    </location>
</feature>
<feature type="transmembrane region" description="Helical" evidence="2">
    <location>
        <begin position="345"/>
        <end position="368"/>
    </location>
</feature>
<keyword evidence="2" id="KW-0472">Membrane</keyword>
<feature type="region of interest" description="Disordered" evidence="1">
    <location>
        <begin position="1"/>
        <end position="27"/>
    </location>
</feature>
<reference evidence="3 4" key="1">
    <citation type="journal article" date="2019" name="Nat. Microbiol.">
        <title>Mediterranean grassland soil C-N compound turnover is dependent on rainfall and depth, and is mediated by genomically divergent microorganisms.</title>
        <authorList>
            <person name="Diamond S."/>
            <person name="Andeer P.F."/>
            <person name="Li Z."/>
            <person name="Crits-Christoph A."/>
            <person name="Burstein D."/>
            <person name="Anantharaman K."/>
            <person name="Lane K.R."/>
            <person name="Thomas B.C."/>
            <person name="Pan C."/>
            <person name="Northen T.R."/>
            <person name="Banfield J.F."/>
        </authorList>
    </citation>
    <scope>NUCLEOTIDE SEQUENCE [LARGE SCALE GENOMIC DNA]</scope>
    <source>
        <strain evidence="3">WS_9</strain>
    </source>
</reference>
<feature type="transmembrane region" description="Helical" evidence="2">
    <location>
        <begin position="540"/>
        <end position="559"/>
    </location>
</feature>
<evidence type="ECO:0000256" key="2">
    <source>
        <dbReference type="SAM" id="Phobius"/>
    </source>
</evidence>
<feature type="transmembrane region" description="Helical" evidence="2">
    <location>
        <begin position="172"/>
        <end position="193"/>
    </location>
</feature>
<gene>
    <name evidence="3" type="ORF">E6K79_07575</name>
</gene>
<keyword evidence="2" id="KW-0812">Transmembrane</keyword>
<proteinExistence type="predicted"/>
<dbReference type="PANTHER" id="PTHR47704:SF1">
    <property type="entry name" value="POTASSIUM TRANSPORTER KIMA"/>
    <property type="match status" value="1"/>
</dbReference>
<dbReference type="Gene3D" id="1.20.1740.10">
    <property type="entry name" value="Amino acid/polyamine transporter I"/>
    <property type="match status" value="1"/>
</dbReference>
<dbReference type="Proteomes" id="UP000317691">
    <property type="component" value="Unassembled WGS sequence"/>
</dbReference>
<feature type="transmembrane region" description="Helical" evidence="2">
    <location>
        <begin position="133"/>
        <end position="160"/>
    </location>
</feature>
<protein>
    <submittedName>
        <fullName evidence="3">APC family permease</fullName>
    </submittedName>
</protein>
<feature type="transmembrane region" description="Helical" evidence="2">
    <location>
        <begin position="483"/>
        <end position="504"/>
    </location>
</feature>
<keyword evidence="2" id="KW-1133">Transmembrane helix</keyword>
<accession>A0A538TLJ0</accession>
<feature type="transmembrane region" description="Helical" evidence="2">
    <location>
        <begin position="246"/>
        <end position="270"/>
    </location>
</feature>
<feature type="transmembrane region" description="Helical" evidence="2">
    <location>
        <begin position="457"/>
        <end position="477"/>
    </location>
</feature>
<dbReference type="InterPro" id="IPR053153">
    <property type="entry name" value="APC_K+_Transporter"/>
</dbReference>
<organism evidence="3 4">
    <name type="scientific">Eiseniibacteriota bacterium</name>
    <dbReference type="NCBI Taxonomy" id="2212470"/>
    <lineage>
        <taxon>Bacteria</taxon>
        <taxon>Candidatus Eiseniibacteriota</taxon>
    </lineage>
</organism>
<dbReference type="PANTHER" id="PTHR47704">
    <property type="entry name" value="POTASSIUM TRANSPORTER KIMA"/>
    <property type="match status" value="1"/>
</dbReference>
<evidence type="ECO:0000313" key="3">
    <source>
        <dbReference type="EMBL" id="TMQ64478.1"/>
    </source>
</evidence>
<feature type="compositionally biased region" description="Pro residues" evidence="1">
    <location>
        <begin position="12"/>
        <end position="24"/>
    </location>
</feature>
<feature type="transmembrane region" description="Helical" evidence="2">
    <location>
        <begin position="94"/>
        <end position="113"/>
    </location>
</feature>
<dbReference type="AlphaFoldDB" id="A0A538TLJ0"/>
<feature type="transmembrane region" description="Helical" evidence="2">
    <location>
        <begin position="54"/>
        <end position="74"/>
    </location>
</feature>
<sequence>MAELTQDEPAPSNIPEPPPDPPPSEQFESAPVRFLRRAFAAIIGPARALTDPQLFHKISLAAFLAWVGLGADGLSSSAYGPEAAFRALHENTFLAIPLALLTAITVTVIAASYTRIIERFPAGGGGYVVATKLLGSGAGLVSGSALLVDYVLTVAISLAACSESIFSLVPPSLHFAYLPFTFGLLAALTILNLRGVRESVAVISPIFLLFILTHATAIVAGIALNIHQIPVEVHHLREQSANAVQMTGWIPLIMIVFRAFTLGGGTYTGIEAVSNGVPMLREPKVATAKITMRYMAVSLAVIAAGILVNYLLYQVNPVPGKTLNAVLWSAIAGQVFAPGNRLGEILVALTLVSAGTLLFVAAQTGFLGGPRVLVYMAFDRWVPSRFSNLSERLVTSNGVLFIALSAGAVLLFTQGAVHILVVLYSINVFLTFALAQLGMCRDAIHLRREGKAWRGPLFISLLGFAVTGSLLIGTVSFKFMEGGWATLLATGMICLVCASIRQHYIRTGVSLRRLDESLSNVPLPSTEPTQAPLKRTAQTAILTVVGFGGLGIHSLLNLFRVFPHQFKQVVFVSVGAIDSGKFKGADEIEALRLSTESDLQKYVDFARKLGLPAEYRYAIGTDIVDELEQLILKASEDYPRSVSFGGQLVFQKERSVLRWLHNQTCPALQRRLAFHGLPMVILPVRVY</sequence>
<feature type="transmembrane region" description="Helical" evidence="2">
    <location>
        <begin position="389"/>
        <end position="411"/>
    </location>
</feature>
<evidence type="ECO:0000313" key="4">
    <source>
        <dbReference type="Proteomes" id="UP000317691"/>
    </source>
</evidence>